<dbReference type="PROSITE" id="PS50940">
    <property type="entry name" value="CHIT_BIND_II"/>
    <property type="match status" value="1"/>
</dbReference>
<keyword evidence="1" id="KW-0732">Signal</keyword>
<dbReference type="SUPFAM" id="SSF57625">
    <property type="entry name" value="Invertebrate chitin-binding proteins"/>
    <property type="match status" value="1"/>
</dbReference>
<dbReference type="SUPFAM" id="SSF82895">
    <property type="entry name" value="TSP-1 type 1 repeat"/>
    <property type="match status" value="1"/>
</dbReference>
<dbReference type="AlphaFoldDB" id="A0A183IE77"/>
<accession>A0A183IE77</accession>
<keyword evidence="2" id="KW-1015">Disulfide bond</keyword>
<dbReference type="PROSITE" id="PS50092">
    <property type="entry name" value="TSP1"/>
    <property type="match status" value="1"/>
</dbReference>
<dbReference type="SMART" id="SM00209">
    <property type="entry name" value="TSP1"/>
    <property type="match status" value="1"/>
</dbReference>
<sequence>MGDNEPERTRGPKTREYDQAFLGLTILTRMVLNLFFWFSVLGPVAGEWESTWDCIVGNWELWTKCSVTCGLGIRYRRRYLLVHPKTNTTICPALEQVERCYQRRCSNEIDENKKCEGKKDGNYVDVNMTCTNLYFSCSGGVYNERFCPARLVFNPDSDECDFPWETRNCYGNISINPWR</sequence>
<dbReference type="Gene3D" id="2.170.140.10">
    <property type="entry name" value="Chitin binding domain"/>
    <property type="match status" value="1"/>
</dbReference>
<evidence type="ECO:0000256" key="1">
    <source>
        <dbReference type="ARBA" id="ARBA00022729"/>
    </source>
</evidence>
<dbReference type="Proteomes" id="UP000270296">
    <property type="component" value="Unassembled WGS sequence"/>
</dbReference>
<evidence type="ECO:0000256" key="3">
    <source>
        <dbReference type="ARBA" id="ARBA00023180"/>
    </source>
</evidence>
<evidence type="ECO:0000313" key="8">
    <source>
        <dbReference type="WBParaSite" id="SBAD_0000201101-mRNA-1"/>
    </source>
</evidence>
<dbReference type="WBParaSite" id="SBAD_0000201101-mRNA-1">
    <property type="protein sequence ID" value="SBAD_0000201101-mRNA-1"/>
    <property type="gene ID" value="SBAD_0000201101"/>
</dbReference>
<keyword evidence="4" id="KW-0812">Transmembrane</keyword>
<dbReference type="SMART" id="SM00494">
    <property type="entry name" value="ChtBD2"/>
    <property type="match status" value="1"/>
</dbReference>
<dbReference type="Gene3D" id="2.20.100.10">
    <property type="entry name" value="Thrombospondin type-1 (TSP1) repeat"/>
    <property type="match status" value="1"/>
</dbReference>
<keyword evidence="7" id="KW-1185">Reference proteome</keyword>
<dbReference type="InterPro" id="IPR044004">
    <property type="entry name" value="TSP1_spondin_dom"/>
</dbReference>
<dbReference type="PANTHER" id="PTHR20920">
    <property type="entry name" value="RPE-SPONDIN"/>
    <property type="match status" value="1"/>
</dbReference>
<dbReference type="PANTHER" id="PTHR20920:SF5">
    <property type="entry name" value="SMB DOMAIN-CONTAINING PROTEIN"/>
    <property type="match status" value="1"/>
</dbReference>
<dbReference type="InterPro" id="IPR000884">
    <property type="entry name" value="TSP1_rpt"/>
</dbReference>
<dbReference type="InterPro" id="IPR039942">
    <property type="entry name" value="SBSPO"/>
</dbReference>
<dbReference type="InterPro" id="IPR036383">
    <property type="entry name" value="TSP1_rpt_sf"/>
</dbReference>
<gene>
    <name evidence="6" type="ORF">SBAD_LOCUS1921</name>
</gene>
<evidence type="ECO:0000313" key="7">
    <source>
        <dbReference type="Proteomes" id="UP000270296"/>
    </source>
</evidence>
<dbReference type="Pfam" id="PF19028">
    <property type="entry name" value="TSP1_spondin"/>
    <property type="match status" value="1"/>
</dbReference>
<proteinExistence type="predicted"/>
<feature type="domain" description="Chitin-binding type-2" evidence="5">
    <location>
        <begin position="112"/>
        <end position="171"/>
    </location>
</feature>
<reference evidence="8" key="1">
    <citation type="submission" date="2016-06" db="UniProtKB">
        <authorList>
            <consortium name="WormBaseParasite"/>
        </authorList>
    </citation>
    <scope>IDENTIFICATION</scope>
</reference>
<organism evidence="8">
    <name type="scientific">Soboliphyme baturini</name>
    <dbReference type="NCBI Taxonomy" id="241478"/>
    <lineage>
        <taxon>Eukaryota</taxon>
        <taxon>Metazoa</taxon>
        <taxon>Ecdysozoa</taxon>
        <taxon>Nematoda</taxon>
        <taxon>Enoplea</taxon>
        <taxon>Dorylaimia</taxon>
        <taxon>Dioctophymatida</taxon>
        <taxon>Dioctophymatoidea</taxon>
        <taxon>Soboliphymatidae</taxon>
        <taxon>Soboliphyme</taxon>
    </lineage>
</organism>
<dbReference type="InterPro" id="IPR002557">
    <property type="entry name" value="Chitin-bd_dom"/>
</dbReference>
<name>A0A183IE77_9BILA</name>
<evidence type="ECO:0000256" key="4">
    <source>
        <dbReference type="SAM" id="Phobius"/>
    </source>
</evidence>
<dbReference type="Pfam" id="PF01607">
    <property type="entry name" value="CBM_14"/>
    <property type="match status" value="1"/>
</dbReference>
<dbReference type="GO" id="GO:0005576">
    <property type="term" value="C:extracellular region"/>
    <property type="evidence" value="ECO:0007669"/>
    <property type="project" value="InterPro"/>
</dbReference>
<evidence type="ECO:0000256" key="2">
    <source>
        <dbReference type="ARBA" id="ARBA00023157"/>
    </source>
</evidence>
<evidence type="ECO:0000313" key="6">
    <source>
        <dbReference type="EMBL" id="VDO95914.1"/>
    </source>
</evidence>
<keyword evidence="4" id="KW-0472">Membrane</keyword>
<keyword evidence="4" id="KW-1133">Transmembrane helix</keyword>
<dbReference type="GO" id="GO:0008061">
    <property type="term" value="F:chitin binding"/>
    <property type="evidence" value="ECO:0007669"/>
    <property type="project" value="InterPro"/>
</dbReference>
<protein>
    <submittedName>
        <fullName evidence="8">Chitin-binding type-2 domain-containing protein</fullName>
    </submittedName>
</protein>
<keyword evidence="3" id="KW-0325">Glycoprotein</keyword>
<dbReference type="InterPro" id="IPR036508">
    <property type="entry name" value="Chitin-bd_dom_sf"/>
</dbReference>
<evidence type="ECO:0000259" key="5">
    <source>
        <dbReference type="PROSITE" id="PS50940"/>
    </source>
</evidence>
<reference evidence="6 7" key="2">
    <citation type="submission" date="2018-11" db="EMBL/GenBank/DDBJ databases">
        <authorList>
            <consortium name="Pathogen Informatics"/>
        </authorList>
    </citation>
    <scope>NUCLEOTIDE SEQUENCE [LARGE SCALE GENOMIC DNA]</scope>
</reference>
<dbReference type="EMBL" id="UZAM01007007">
    <property type="protein sequence ID" value="VDO95914.1"/>
    <property type="molecule type" value="Genomic_DNA"/>
</dbReference>
<feature type="transmembrane region" description="Helical" evidence="4">
    <location>
        <begin position="20"/>
        <end position="40"/>
    </location>
</feature>
<dbReference type="OrthoDB" id="5914859at2759"/>